<keyword evidence="4" id="KW-0698">rRNA processing</keyword>
<dbReference type="InterPro" id="IPR016024">
    <property type="entry name" value="ARM-type_fold"/>
</dbReference>
<proteinExistence type="inferred from homology"/>
<keyword evidence="6" id="KW-0687">Ribonucleoprotein</keyword>
<dbReference type="GO" id="GO:0000462">
    <property type="term" value="P:maturation of SSU-rRNA from tricistronic rRNA transcript (SSU-rRNA, 5.8S rRNA, LSU-rRNA)"/>
    <property type="evidence" value="ECO:0007669"/>
    <property type="project" value="TreeGrafter"/>
</dbReference>
<evidence type="ECO:0000256" key="1">
    <source>
        <dbReference type="ARBA" id="ARBA00004604"/>
    </source>
</evidence>
<gene>
    <name evidence="9" type="ORF">CYMTET_48573</name>
</gene>
<dbReference type="GO" id="GO:0045943">
    <property type="term" value="P:positive regulation of transcription by RNA polymerase I"/>
    <property type="evidence" value="ECO:0007669"/>
    <property type="project" value="TreeGrafter"/>
</dbReference>
<dbReference type="Pfam" id="PF12397">
    <property type="entry name" value="U3snoRNP10"/>
    <property type="match status" value="1"/>
</dbReference>
<sequence>MATQLAAQLQAIQVGLPTRERDGQKASLLYEAREAADVDVETIYTIALNGFHELCNKDGRFQSFSKTLFSRSGVDYNRELKTKAQNEKLDTSVANFLRLLTNYFDQPEAFKVLELLVRRYRVHEYNVDALLAAALPFHSTNQFVRLVQIVQVQRYPLWEFLAPIHTSGAALPRATLVARCARDPALLNFICQSGKAAALDGSACKAAVTLYAIVVVEMLSRMQRPDDKVIADLLPFILDGFSHKASLEYQAGTIMITAQLLSSALLEEKVLTALLGAISRMHHAILIPQGLKLLFKLCRSQGLTTLPMNAFSHIAKWPELVQHLADSGGGEQAAALLAPFLALLLPHAATQPKSRDLLDSLIAHVPLGAHVGQMVTQLVALRRQASEEDRHVLVFAKELLQDLELRFPRELGEAIQAEMRGAGKPLQAELAEFFQEVFERSPQQPLQGAKKATTLTLAIDGPFAALRRSAIEQLAALFKPADDDAKIAEAEGSDVETRLRTFACGALLRRLHDSDAQVVQAALDAFLTPALQGLLPAPALFDEAARCLEEAGAALASGLAKDEKDVLRGTMKKALRLVAAALPRKHPELAPRAVVVVLAYVLPGKDTKKLGAQGLQCGAKLKHSLFAEFGDLAEAHTKETTVVESCEKVVGALAKALMGAPEDLLADLHALLQLEVLAELASYGAEAQLRRRLMDMGVWQDVGRTLGARRALMLALNKALSDATGKSGAALRGLLWAMLKKESLLAEPAASAGPRDAMDCEEASWEGGLPEEAFWAVAPAASHDQLCRQALLTVLTHQSKPGKEGKGMVEEMFTVLVASAPHLKAHLRLLLQHVQPDAPRFLASLFTAPPEEVPVAVQARSLELLLAHLEECRLSAALVDQILPHLLLPLASTDRRMRAGAMGCLALLAGSSKASKPAKAVLGQLTQEQAANGVALSGGHIGLLVTSLMSPDSVKVEESAQTWLLSSILSLVEEYAGAQPYASARLMQLLQNAGRMHEVGLHTHALLPGLVERCGAQGLPPHHLLLAQELLKVSTAAALESSGKKKSKVVTVVEDVFMGIIRRAADGAGVGGESLRQLADTAVNALTWEYHAALPQEAQDELLGRLLQLASKAGWEGDVGGSGALVRAGSGVGSGARAALERITVDPAALRRLLTPSRMSAADARLPAKKRTRRGSGAAESPLAGAELDATTVPKRLAVATAALEMLHWRTELCQEEGAAEELLTPLTALLEWLLQQQQETQKQQEEAAARQEEAREREAEMEADDAAADVKEEEELEDNEEALQSLGYVAKLVLGSTATLLETASASASIHCSMALVVQCLHNPPSSDPQIRVAGLGVVAALAERDPEASLGHVLEVVRAAPTASSQAAARAERGLHQAVAAVVPAWRRANLPVARLLNAFEAALPKVAAHRRTPLLAALVKGLPDEEGLPKVLFMLMRQHAAEVQAGAADGRQGAGWGLDVADTLCVRAGLEECMASFESLLKACVAHTAAEGKKEGTPVHHAALTFIAQQLQRPRRSIPADAEDAASTAAAYAPLLEEVMTELGAGSDPNKNNKGIREVAVPVLQALARLMPPTEYFKALTQLARQGSAPVQRHALKLFTVKMQSEKAAPKEPSAELVEAVVGVCRAAEAVLVQGKSGNTGNGQAALQAVDAAAKRYAMGAAPAFTELLAQAVRCLEQPAGAMHGCALMCCATIVEALGSQVLPQLNVVAPALLGSAEKLLASAQQPSSKDPEPGTSDMELVEAALVGVRVLVDTLGGFLTPHLPQLLRLVLHPHALEQPTAVALRELLPQKLPARVLLPPLRTAWAECPSAAAAAAHLELLASTLQDPATVKAQHVGVMEFLLEVLDLRSAPGAFDLEGVQLVEGAAVGALVALSLKLSENAFRPMFLSILQWAQAPGTLASPKGEARMHTLFRVAEGLASKLRSVFVPYFQQLVDPAVQALEFMPSDSQTPKRRKKHEAGKTSAADGALPASLWQLRTQVVLAYGQCFAHDTVQFLDKARFDALLPAIVAQLEAVPPSGGGLPGPEAAQEPVVPCLVNMAVAAGADTLWKPLNHAVLLCGRSQHPRTRLLALEVTVALVQRLQEEFLILLPETLPTLSELMEDSEEAIESKCQELLELLEQVSGEDLKSMLGKIIVSVPLAQWAFKEISRSPDLRGAYRQYTQVACHVAAEGGHLEVLQWAREHGCPWDSRTCRGAAGGGHQEVLQWAREHGCPWDASTCCSAAGGGHLEVLQWAREHGCLWDARTCYSAAEGGHLEVLKWAREHGCPLDALACRSATLDRHHGVLQLAAGEHGCRWDALTCCCAAKGGHLEVLKWAREHGCPWDALTCRSAARSGHLEVLKWAREHGCPWDARTCCSAARGGHLEVLQWAHEHGCPWDALTCCCAAGGGHLEVLQWAREHGCPWDALTCRGAAEGGHLEVLQWAREHGCPWDASTCRRAAEGGHQEVLQWAREHGCPWDDYSRTCRSDTTAGGSDGHRSGGVGVGA</sequence>
<feature type="domain" description="BP28 C-terminal" evidence="8">
    <location>
        <begin position="1832"/>
        <end position="2000"/>
    </location>
</feature>
<dbReference type="InterPro" id="IPR056473">
    <property type="entry name" value="HEAT_Utp10/HEAT1"/>
</dbReference>
<dbReference type="GO" id="GO:0032040">
    <property type="term" value="C:small-subunit processome"/>
    <property type="evidence" value="ECO:0007669"/>
    <property type="project" value="TreeGrafter"/>
</dbReference>
<feature type="region of interest" description="Disordered" evidence="7">
    <location>
        <begin position="1949"/>
        <end position="1969"/>
    </location>
</feature>
<dbReference type="InterPro" id="IPR040191">
    <property type="entry name" value="UTP10"/>
</dbReference>
<evidence type="ECO:0000256" key="6">
    <source>
        <dbReference type="ARBA" id="ARBA00023274"/>
    </source>
</evidence>
<dbReference type="EMBL" id="LGRX02033336">
    <property type="protein sequence ID" value="KAK3241686.1"/>
    <property type="molecule type" value="Genomic_DNA"/>
</dbReference>
<comment type="similarity">
    <text evidence="2">Belongs to the HEATR1/UTP10 family.</text>
</comment>
<reference evidence="9 10" key="1">
    <citation type="journal article" date="2015" name="Genome Biol. Evol.">
        <title>Comparative Genomics of a Bacterivorous Green Alga Reveals Evolutionary Causalities and Consequences of Phago-Mixotrophic Mode of Nutrition.</title>
        <authorList>
            <person name="Burns J.A."/>
            <person name="Paasch A."/>
            <person name="Narechania A."/>
            <person name="Kim E."/>
        </authorList>
    </citation>
    <scope>NUCLEOTIDE SEQUENCE [LARGE SCALE GENOMIC DNA]</scope>
    <source>
        <strain evidence="9 10">PLY_AMNH</strain>
    </source>
</reference>
<dbReference type="InterPro" id="IPR012954">
    <property type="entry name" value="BP28_C_dom"/>
</dbReference>
<dbReference type="GO" id="GO:0030686">
    <property type="term" value="C:90S preribosome"/>
    <property type="evidence" value="ECO:0007669"/>
    <property type="project" value="TreeGrafter"/>
</dbReference>
<evidence type="ECO:0000256" key="2">
    <source>
        <dbReference type="ARBA" id="ARBA00010559"/>
    </source>
</evidence>
<feature type="region of interest" description="Disordered" evidence="7">
    <location>
        <begin position="1242"/>
        <end position="1272"/>
    </location>
</feature>
<dbReference type="InterPro" id="IPR036770">
    <property type="entry name" value="Ankyrin_rpt-contain_sf"/>
</dbReference>
<dbReference type="PANTHER" id="PTHR13457">
    <property type="entry name" value="BAP28"/>
    <property type="match status" value="1"/>
</dbReference>
<feature type="compositionally biased region" description="Basic and acidic residues" evidence="7">
    <location>
        <begin position="1243"/>
        <end position="1261"/>
    </location>
</feature>
<dbReference type="SUPFAM" id="SSF48371">
    <property type="entry name" value="ARM repeat"/>
    <property type="match status" value="2"/>
</dbReference>
<evidence type="ECO:0000313" key="10">
    <source>
        <dbReference type="Proteomes" id="UP001190700"/>
    </source>
</evidence>
<dbReference type="Gene3D" id="1.25.10.10">
    <property type="entry name" value="Leucine-rich Repeat Variant"/>
    <property type="match status" value="2"/>
</dbReference>
<evidence type="ECO:0000256" key="5">
    <source>
        <dbReference type="ARBA" id="ARBA00023242"/>
    </source>
</evidence>
<feature type="compositionally biased region" description="Acidic residues" evidence="7">
    <location>
        <begin position="1262"/>
        <end position="1272"/>
    </location>
</feature>
<comment type="caution">
    <text evidence="9">The sequence shown here is derived from an EMBL/GenBank/DDBJ whole genome shotgun (WGS) entry which is preliminary data.</text>
</comment>
<dbReference type="SMART" id="SM01036">
    <property type="entry name" value="BP28CT"/>
    <property type="match status" value="1"/>
</dbReference>
<keyword evidence="3" id="KW-0690">Ribosome biogenesis</keyword>
<evidence type="ECO:0000256" key="4">
    <source>
        <dbReference type="ARBA" id="ARBA00022552"/>
    </source>
</evidence>
<comment type="subcellular location">
    <subcellularLocation>
        <location evidence="1">Nucleus</location>
        <location evidence="1">Nucleolus</location>
    </subcellularLocation>
</comment>
<dbReference type="GO" id="GO:0030515">
    <property type="term" value="F:snoRNA binding"/>
    <property type="evidence" value="ECO:0007669"/>
    <property type="project" value="TreeGrafter"/>
</dbReference>
<keyword evidence="10" id="KW-1185">Reference proteome</keyword>
<dbReference type="PANTHER" id="PTHR13457:SF1">
    <property type="entry name" value="HEAT REPEAT-CONTAINING PROTEIN 1"/>
    <property type="match status" value="1"/>
</dbReference>
<dbReference type="SUPFAM" id="SSF48403">
    <property type="entry name" value="Ankyrin repeat"/>
    <property type="match status" value="1"/>
</dbReference>
<evidence type="ECO:0000256" key="7">
    <source>
        <dbReference type="SAM" id="MobiDB-lite"/>
    </source>
</evidence>
<evidence type="ECO:0000313" key="9">
    <source>
        <dbReference type="EMBL" id="KAK3241686.1"/>
    </source>
</evidence>
<name>A0AAE0EV06_9CHLO</name>
<dbReference type="GO" id="GO:0034455">
    <property type="term" value="C:t-UTP complex"/>
    <property type="evidence" value="ECO:0007669"/>
    <property type="project" value="TreeGrafter"/>
</dbReference>
<keyword evidence="5" id="KW-0539">Nucleus</keyword>
<organism evidence="9 10">
    <name type="scientific">Cymbomonas tetramitiformis</name>
    <dbReference type="NCBI Taxonomy" id="36881"/>
    <lineage>
        <taxon>Eukaryota</taxon>
        <taxon>Viridiplantae</taxon>
        <taxon>Chlorophyta</taxon>
        <taxon>Pyramimonadophyceae</taxon>
        <taxon>Pyramimonadales</taxon>
        <taxon>Pyramimonadaceae</taxon>
        <taxon>Cymbomonas</taxon>
    </lineage>
</organism>
<dbReference type="Pfam" id="PF08146">
    <property type="entry name" value="BP28CT"/>
    <property type="match status" value="1"/>
</dbReference>
<protein>
    <recommendedName>
        <fullName evidence="8">BP28 C-terminal domain-containing protein</fullName>
    </recommendedName>
</protein>
<dbReference type="InterPro" id="IPR022125">
    <property type="entry name" value="U3snoRNP10_N"/>
</dbReference>
<accession>A0AAE0EV06</accession>
<evidence type="ECO:0000256" key="3">
    <source>
        <dbReference type="ARBA" id="ARBA00022517"/>
    </source>
</evidence>
<dbReference type="InterPro" id="IPR011989">
    <property type="entry name" value="ARM-like"/>
</dbReference>
<feature type="region of interest" description="Disordered" evidence="7">
    <location>
        <begin position="1161"/>
        <end position="1183"/>
    </location>
</feature>
<dbReference type="Gene3D" id="1.25.40.20">
    <property type="entry name" value="Ankyrin repeat-containing domain"/>
    <property type="match status" value="2"/>
</dbReference>
<dbReference type="Pfam" id="PF23243">
    <property type="entry name" value="HEAT_HEATR1"/>
    <property type="match status" value="1"/>
</dbReference>
<evidence type="ECO:0000259" key="8">
    <source>
        <dbReference type="SMART" id="SM01036"/>
    </source>
</evidence>
<dbReference type="Proteomes" id="UP001190700">
    <property type="component" value="Unassembled WGS sequence"/>
</dbReference>